<dbReference type="Proteomes" id="UP001499930">
    <property type="component" value="Unassembled WGS sequence"/>
</dbReference>
<accession>A0ABP6KNE7</accession>
<dbReference type="RefSeq" id="WP_344898358.1">
    <property type="nucleotide sequence ID" value="NZ_BAAAWD010000012.1"/>
</dbReference>
<comment type="caution">
    <text evidence="4">The sequence shown here is derived from an EMBL/GenBank/DDBJ whole genome shotgun (WGS) entry which is preliminary data.</text>
</comment>
<dbReference type="Gene3D" id="3.40.50.720">
    <property type="entry name" value="NAD(P)-binding Rossmann-like Domain"/>
    <property type="match status" value="1"/>
</dbReference>
<dbReference type="CDD" id="cd05233">
    <property type="entry name" value="SDR_c"/>
    <property type="match status" value="1"/>
</dbReference>
<dbReference type="Pfam" id="PF13561">
    <property type="entry name" value="adh_short_C2"/>
    <property type="match status" value="1"/>
</dbReference>
<feature type="region of interest" description="Disordered" evidence="3">
    <location>
        <begin position="251"/>
        <end position="288"/>
    </location>
</feature>
<dbReference type="PRINTS" id="PR00080">
    <property type="entry name" value="SDRFAMILY"/>
</dbReference>
<organism evidence="4 5">
    <name type="scientific">Streptosporangium longisporum</name>
    <dbReference type="NCBI Taxonomy" id="46187"/>
    <lineage>
        <taxon>Bacteria</taxon>
        <taxon>Bacillati</taxon>
        <taxon>Actinomycetota</taxon>
        <taxon>Actinomycetes</taxon>
        <taxon>Streptosporangiales</taxon>
        <taxon>Streptosporangiaceae</taxon>
        <taxon>Streptosporangium</taxon>
    </lineage>
</organism>
<proteinExistence type="inferred from homology"/>
<evidence type="ECO:0000256" key="3">
    <source>
        <dbReference type="SAM" id="MobiDB-lite"/>
    </source>
</evidence>
<keyword evidence="5" id="KW-1185">Reference proteome</keyword>
<keyword evidence="2" id="KW-0560">Oxidoreductase</keyword>
<protein>
    <submittedName>
        <fullName evidence="4">SDR family oxidoreductase</fullName>
    </submittedName>
</protein>
<comment type="similarity">
    <text evidence="1">Belongs to the short-chain dehydrogenases/reductases (SDR) family.</text>
</comment>
<dbReference type="InterPro" id="IPR036291">
    <property type="entry name" value="NAD(P)-bd_dom_sf"/>
</dbReference>
<dbReference type="PANTHER" id="PTHR24321">
    <property type="entry name" value="DEHYDROGENASES, SHORT CHAIN"/>
    <property type="match status" value="1"/>
</dbReference>
<sequence>MTAPTSPAGDRPLEGRVALVAGASRGIGAVTAAAFARAGAAVVLGARDLEATRSVADSIRAEGGRAVAVATDVGDAGSSERLVRCALEEFGRLDAAFNNATDGPLPAPLADIDPDDFDRGIRVNVRGTFLGMKYQIPAILGSGGGAIVNMASIAGLQGTANLAAYVAGKAGIVGLTKVAALDYADQGLRVNVVAPGPILTHRLREAGEEAQRMAGLATPMRRVGQAREVADAVVWLCSDRSSFVTGTVLPIDGGQYAGNKPPRMYRQGPPQGSPREARQEPPAYRRSP</sequence>
<dbReference type="SUPFAM" id="SSF51735">
    <property type="entry name" value="NAD(P)-binding Rossmann-fold domains"/>
    <property type="match status" value="1"/>
</dbReference>
<dbReference type="PANTHER" id="PTHR24321:SF8">
    <property type="entry name" value="ESTRADIOL 17-BETA-DEHYDROGENASE 8-RELATED"/>
    <property type="match status" value="1"/>
</dbReference>
<name>A0ABP6KNE7_9ACTN</name>
<evidence type="ECO:0000256" key="2">
    <source>
        <dbReference type="ARBA" id="ARBA00023002"/>
    </source>
</evidence>
<evidence type="ECO:0000313" key="5">
    <source>
        <dbReference type="Proteomes" id="UP001499930"/>
    </source>
</evidence>
<dbReference type="PROSITE" id="PS00061">
    <property type="entry name" value="ADH_SHORT"/>
    <property type="match status" value="1"/>
</dbReference>
<dbReference type="NCBIfam" id="NF005559">
    <property type="entry name" value="PRK07231.1"/>
    <property type="match status" value="1"/>
</dbReference>
<dbReference type="InterPro" id="IPR002347">
    <property type="entry name" value="SDR_fam"/>
</dbReference>
<dbReference type="EMBL" id="BAAAWD010000012">
    <property type="protein sequence ID" value="GAA3015809.1"/>
    <property type="molecule type" value="Genomic_DNA"/>
</dbReference>
<gene>
    <name evidence="4" type="ORF">GCM10017559_44260</name>
</gene>
<evidence type="ECO:0000313" key="4">
    <source>
        <dbReference type="EMBL" id="GAA3015809.1"/>
    </source>
</evidence>
<reference evidence="5" key="1">
    <citation type="journal article" date="2019" name="Int. J. Syst. Evol. Microbiol.">
        <title>The Global Catalogue of Microorganisms (GCM) 10K type strain sequencing project: providing services to taxonomists for standard genome sequencing and annotation.</title>
        <authorList>
            <consortium name="The Broad Institute Genomics Platform"/>
            <consortium name="The Broad Institute Genome Sequencing Center for Infectious Disease"/>
            <person name="Wu L."/>
            <person name="Ma J."/>
        </authorList>
    </citation>
    <scope>NUCLEOTIDE SEQUENCE [LARGE SCALE GENOMIC DNA]</scope>
    <source>
        <strain evidence="5">JCM 3106</strain>
    </source>
</reference>
<dbReference type="PRINTS" id="PR00081">
    <property type="entry name" value="GDHRDH"/>
</dbReference>
<dbReference type="InterPro" id="IPR020904">
    <property type="entry name" value="Sc_DH/Rdtase_CS"/>
</dbReference>
<evidence type="ECO:0000256" key="1">
    <source>
        <dbReference type="ARBA" id="ARBA00006484"/>
    </source>
</evidence>